<dbReference type="NCBIfam" id="NF042940">
    <property type="entry name" value="racemase_DgcA"/>
    <property type="match status" value="1"/>
</dbReference>
<accession>A0A0R3LHA7</accession>
<evidence type="ECO:0000313" key="9">
    <source>
        <dbReference type="EMBL" id="KRR07193.1"/>
    </source>
</evidence>
<dbReference type="SMART" id="SM00922">
    <property type="entry name" value="MR_MLE"/>
    <property type="match status" value="1"/>
</dbReference>
<dbReference type="SFLD" id="SFLDG00180">
    <property type="entry name" value="muconate_cycloisomerase"/>
    <property type="match status" value="1"/>
</dbReference>
<dbReference type="Pfam" id="PF02746">
    <property type="entry name" value="MR_MLE_N"/>
    <property type="match status" value="1"/>
</dbReference>
<dbReference type="InterPro" id="IPR013341">
    <property type="entry name" value="Mandelate_racemase_N_dom"/>
</dbReference>
<evidence type="ECO:0000259" key="8">
    <source>
        <dbReference type="SMART" id="SM00922"/>
    </source>
</evidence>
<evidence type="ECO:0000256" key="7">
    <source>
        <dbReference type="RuleBase" id="RU366006"/>
    </source>
</evidence>
<proteinExistence type="inferred from homology"/>
<comment type="similarity">
    <text evidence="1 7">Belongs to the mandelate racemase/muconate lactonizing enzyme family.</text>
</comment>
<gene>
    <name evidence="9" type="ORF">CP49_19025</name>
</gene>
<dbReference type="Gene3D" id="3.20.20.120">
    <property type="entry name" value="Enolase-like C-terminal domain"/>
    <property type="match status" value="1"/>
</dbReference>
<evidence type="ECO:0000313" key="10">
    <source>
        <dbReference type="Proteomes" id="UP000051913"/>
    </source>
</evidence>
<dbReference type="CDD" id="cd03319">
    <property type="entry name" value="L-Ala-DL-Glu_epimerase"/>
    <property type="match status" value="1"/>
</dbReference>
<comment type="cofactor">
    <cofactor evidence="6 7">
        <name>Mg(2+)</name>
        <dbReference type="ChEBI" id="CHEBI:18420"/>
    </cofactor>
    <text evidence="6 7">Binds 1 Mg(2+) ion per subunit.</text>
</comment>
<sequence>MTSSLSRKLAASIERWPIAGSFTISRGAKTEAVTVVATVSQGGHTGRGECVPYPRYGETPEATLQALEAMREPLSNGLDRQALQAAMPAGAARNALDCALLDLEAKSAGQRIWTLLGRPAPRPCTTAFTISLGTPEAMAAATARAAHRPLLKIKLGGDGDGERISAVRKAAPESELIVDANEAWTPDNLEQNLAACANAGVTLVEQPLPAGQDEALARIKRPIAVCADESVHDRASLEGIRARYDAVNVKLDKTGGLTEALAMADAAHVLGFEIMIGCMVATSLAMAPAMLLAQQARFVDLDGPLLLARDRDGGLRYDGSLVYPPDAALWG</sequence>
<dbReference type="EMBL" id="LLXX01000096">
    <property type="protein sequence ID" value="KRR07193.1"/>
    <property type="molecule type" value="Genomic_DNA"/>
</dbReference>
<dbReference type="RefSeq" id="WP_057850957.1">
    <property type="nucleotide sequence ID" value="NZ_LLXX01000096.1"/>
</dbReference>
<feature type="active site" description="Proton acceptor; specific for (R)-substrate epimerization" evidence="5">
    <location>
        <position position="154"/>
    </location>
</feature>
<keyword evidence="10" id="KW-1185">Reference proteome</keyword>
<evidence type="ECO:0000256" key="4">
    <source>
        <dbReference type="ARBA" id="ARBA00023235"/>
    </source>
</evidence>
<keyword evidence="4 7" id="KW-0413">Isomerase</keyword>
<dbReference type="STRING" id="1518501.CQ10_00935"/>
<dbReference type="SUPFAM" id="SSF54826">
    <property type="entry name" value="Enolase N-terminal domain-like"/>
    <property type="match status" value="1"/>
</dbReference>
<dbReference type="InterPro" id="IPR036849">
    <property type="entry name" value="Enolase-like_C_sf"/>
</dbReference>
<dbReference type="Proteomes" id="UP000051913">
    <property type="component" value="Unassembled WGS sequence"/>
</dbReference>
<evidence type="ECO:0000256" key="2">
    <source>
        <dbReference type="ARBA" id="ARBA00022723"/>
    </source>
</evidence>
<feature type="binding site" evidence="6">
    <location>
        <position position="228"/>
    </location>
    <ligand>
        <name>Mg(2+)</name>
        <dbReference type="ChEBI" id="CHEBI:18420"/>
    </ligand>
</feature>
<dbReference type="GO" id="GO:0016855">
    <property type="term" value="F:racemase and epimerase activity, acting on amino acids and derivatives"/>
    <property type="evidence" value="ECO:0007669"/>
    <property type="project" value="UniProtKB-UniRule"/>
</dbReference>
<dbReference type="InterPro" id="IPR013342">
    <property type="entry name" value="Mandelate_racemase_C"/>
</dbReference>
<feature type="domain" description="Mandelate racemase/muconate lactonizing enzyme C-terminal" evidence="8">
    <location>
        <begin position="135"/>
        <end position="226"/>
    </location>
</feature>
<dbReference type="AlphaFoldDB" id="A0A0R3LHA7"/>
<name>A0A0R3LHA7_9BRAD</name>
<evidence type="ECO:0000256" key="1">
    <source>
        <dbReference type="ARBA" id="ARBA00008031"/>
    </source>
</evidence>
<reference evidence="9 10" key="1">
    <citation type="submission" date="2014-03" db="EMBL/GenBank/DDBJ databases">
        <title>Bradyrhizobium valentinum sp. nov., isolated from effective nodules of Lupinus mariae-josephae, a lupine endemic of basic-lime soils in Eastern Spain.</title>
        <authorList>
            <person name="Duran D."/>
            <person name="Rey L."/>
            <person name="Navarro A."/>
            <person name="Busquets A."/>
            <person name="Imperial J."/>
            <person name="Ruiz-Argueso T."/>
        </authorList>
    </citation>
    <scope>NUCLEOTIDE SEQUENCE [LARGE SCALE GENOMIC DNA]</scope>
    <source>
        <strain evidence="9 10">LmjM3</strain>
    </source>
</reference>
<evidence type="ECO:0000256" key="3">
    <source>
        <dbReference type="ARBA" id="ARBA00022842"/>
    </source>
</evidence>
<feature type="active site" description="Proton acceptor; specific for (S)-substrate epimerization" evidence="5">
    <location>
        <position position="250"/>
    </location>
</feature>
<dbReference type="SFLD" id="SFLDF00010">
    <property type="entry name" value="dipeptide_epimerase"/>
    <property type="match status" value="1"/>
</dbReference>
<feature type="binding site" evidence="6">
    <location>
        <position position="179"/>
    </location>
    <ligand>
        <name>Mg(2+)</name>
        <dbReference type="ChEBI" id="CHEBI:18420"/>
    </ligand>
</feature>
<keyword evidence="2 6" id="KW-0479">Metal-binding</keyword>
<dbReference type="InterPro" id="IPR034603">
    <property type="entry name" value="Dipeptide_epimerase"/>
</dbReference>
<keyword evidence="3 6" id="KW-0460">Magnesium</keyword>
<feature type="binding site" evidence="6">
    <location>
        <position position="205"/>
    </location>
    <ligand>
        <name>Mg(2+)</name>
        <dbReference type="ChEBI" id="CHEBI:18420"/>
    </ligand>
</feature>
<comment type="caution">
    <text evidence="9">The sequence shown here is derived from an EMBL/GenBank/DDBJ whole genome shotgun (WGS) entry which is preliminary data.</text>
</comment>
<dbReference type="InterPro" id="IPR034593">
    <property type="entry name" value="DgoD-like"/>
</dbReference>
<evidence type="ECO:0000256" key="5">
    <source>
        <dbReference type="PIRSR" id="PIRSR634603-1"/>
    </source>
</evidence>
<organism evidence="9 10">
    <name type="scientific">Bradyrhizobium valentinum</name>
    <dbReference type="NCBI Taxonomy" id="1518501"/>
    <lineage>
        <taxon>Bacteria</taxon>
        <taxon>Pseudomonadati</taxon>
        <taxon>Pseudomonadota</taxon>
        <taxon>Alphaproteobacteria</taxon>
        <taxon>Hyphomicrobiales</taxon>
        <taxon>Nitrobacteraceae</taxon>
        <taxon>Bradyrhizobium</taxon>
    </lineage>
</organism>
<evidence type="ECO:0000256" key="6">
    <source>
        <dbReference type="PIRSR" id="PIRSR634603-3"/>
    </source>
</evidence>
<protein>
    <recommendedName>
        <fullName evidence="7">Dipeptide epimerase</fullName>
        <ecNumber evidence="7">5.1.1.-</ecNumber>
    </recommendedName>
</protein>
<dbReference type="SFLD" id="SFLDS00001">
    <property type="entry name" value="Enolase"/>
    <property type="match status" value="1"/>
</dbReference>
<dbReference type="Pfam" id="PF13378">
    <property type="entry name" value="MR_MLE_C"/>
    <property type="match status" value="1"/>
</dbReference>
<dbReference type="EC" id="5.1.1.-" evidence="7"/>
<dbReference type="InterPro" id="IPR029065">
    <property type="entry name" value="Enolase_C-like"/>
</dbReference>
<dbReference type="GO" id="GO:0046872">
    <property type="term" value="F:metal ion binding"/>
    <property type="evidence" value="ECO:0007669"/>
    <property type="project" value="UniProtKB-KW"/>
</dbReference>
<dbReference type="PANTHER" id="PTHR48080">
    <property type="entry name" value="D-GALACTONATE DEHYDRATASE-RELATED"/>
    <property type="match status" value="1"/>
</dbReference>
<dbReference type="Gene3D" id="3.30.390.10">
    <property type="entry name" value="Enolase-like, N-terminal domain"/>
    <property type="match status" value="1"/>
</dbReference>
<dbReference type="InterPro" id="IPR029017">
    <property type="entry name" value="Enolase-like_N"/>
</dbReference>
<dbReference type="PANTHER" id="PTHR48080:SF3">
    <property type="entry name" value="ENOLASE SUPERFAMILY MEMBER DDB_G0284701"/>
    <property type="match status" value="1"/>
</dbReference>
<dbReference type="SUPFAM" id="SSF51604">
    <property type="entry name" value="Enolase C-terminal domain-like"/>
    <property type="match status" value="1"/>
</dbReference>